<dbReference type="InterPro" id="IPR041569">
    <property type="entry name" value="AAA_lid_3"/>
</dbReference>
<keyword evidence="2" id="KW-0067">ATP-binding</keyword>
<comment type="caution">
    <text evidence="6">The sequence shown here is derived from an EMBL/GenBank/DDBJ whole genome shotgun (WGS) entry which is preliminary data.</text>
</comment>
<dbReference type="Gene3D" id="3.40.50.300">
    <property type="entry name" value="P-loop containing nucleotide triphosphate hydrolases"/>
    <property type="match status" value="2"/>
</dbReference>
<dbReference type="Proteomes" id="UP000319257">
    <property type="component" value="Unassembled WGS sequence"/>
</dbReference>
<dbReference type="STRING" id="1093900.A0A507AQJ8"/>
<dbReference type="InterPro" id="IPR003959">
    <property type="entry name" value="ATPase_AAA_core"/>
</dbReference>
<evidence type="ECO:0000313" key="7">
    <source>
        <dbReference type="Proteomes" id="UP000319257"/>
    </source>
</evidence>
<evidence type="ECO:0000256" key="2">
    <source>
        <dbReference type="ARBA" id="ARBA00022840"/>
    </source>
</evidence>
<name>A0A507AQJ8_9PEZI</name>
<dbReference type="Pfam" id="PF00004">
    <property type="entry name" value="AAA"/>
    <property type="match status" value="2"/>
</dbReference>
<feature type="region of interest" description="Disordered" evidence="4">
    <location>
        <begin position="417"/>
        <end position="448"/>
    </location>
</feature>
<keyword evidence="3" id="KW-0175">Coiled coil</keyword>
<protein>
    <recommendedName>
        <fullName evidence="5">AAA+ ATPase domain-containing protein</fullName>
    </recommendedName>
</protein>
<evidence type="ECO:0000256" key="4">
    <source>
        <dbReference type="SAM" id="MobiDB-lite"/>
    </source>
</evidence>
<sequence>MSSRSCPVQLRPLKTEMLKGASRLHVSQELLLELTRSAESGKPCTIERSGDPASRREAVLFKSAEPNLGKKVALIPRPFQDACGFTYSDQHTITYTPGSTLPEAQEIVLEDAGSDSAINALTEQAWIYAVEDQFCNIQTIFSGMTLKDVGSRGAKKTFAVKLVDGKTNGNAQFVLGTTVVRFHRPGAEKLPRGDLHLAPIEGMAGPVRELNDFLLRFKYAPFPQAVTTCGIVIHGGHGVGKTMLLNRIAATGWGTVLPIAFSDKLTSIQETFQRAREQQPSIVTIDRFDRLVDKDRSNRQAVIQALCSFLDKLSAGPERNEALPKVAVLVTCQDYAADIPSDLREPGRLTNDVFLPLPDVDCRRTIVKSFDVPFEPSIKADAVDYVAERTHAYNGTDLSRLVTRAMEISKVRHCRAAPAPSAPPADPAWTADEQQQQHGGGDTTTPEHHVSYADVNEALVHIRPSAMHDVNLKPPPIQWSDIGGQDAAKESLRLSVLMLNERPEVLRLFVSRPPRGILLYGPPGCSKTMAAQAMATESGLNFFAVKGAELLNQYVGESERAIRRLFARARAAPPAMIFFDEIDSICGQRQGMGGGGGGGSSSTSTSHGSLNVLTTMLNEMDGFEAMKQVVVLAATNRPQVLDPALLRPGRFDRLIYISPPDRAARETIFRNEIVRQGRGAEGAEGGQGGVDPAALADRTEGFSGAEISGICRSAGAEAYKRYKLRGGAQGITMDDLERAIREMPKMITQAMLDGFKQWEDKFAHF</sequence>
<dbReference type="GeneID" id="41974008"/>
<accession>A0A507AQJ8</accession>
<dbReference type="InterPro" id="IPR050168">
    <property type="entry name" value="AAA_ATPase_domain"/>
</dbReference>
<keyword evidence="1" id="KW-0547">Nucleotide-binding</keyword>
<dbReference type="GO" id="GO:0005524">
    <property type="term" value="F:ATP binding"/>
    <property type="evidence" value="ECO:0007669"/>
    <property type="project" value="UniProtKB-KW"/>
</dbReference>
<feature type="domain" description="AAA+ ATPase" evidence="5">
    <location>
        <begin position="227"/>
        <end position="359"/>
    </location>
</feature>
<dbReference type="PANTHER" id="PTHR23077">
    <property type="entry name" value="AAA-FAMILY ATPASE"/>
    <property type="match status" value="1"/>
</dbReference>
<gene>
    <name evidence="6" type="ORF">E0L32_006561</name>
</gene>
<proteinExistence type="predicted"/>
<dbReference type="PROSITE" id="PS00674">
    <property type="entry name" value="AAA"/>
    <property type="match status" value="1"/>
</dbReference>
<evidence type="ECO:0000256" key="1">
    <source>
        <dbReference type="ARBA" id="ARBA00022741"/>
    </source>
</evidence>
<dbReference type="OrthoDB" id="27435at2759"/>
<reference evidence="6 7" key="1">
    <citation type="submission" date="2019-06" db="EMBL/GenBank/DDBJ databases">
        <title>Draft genome sequence of the filamentous fungus Phialemoniopsis curvata isolated from diesel fuel.</title>
        <authorList>
            <person name="Varaljay V.A."/>
            <person name="Lyon W.J."/>
            <person name="Crouch A.L."/>
            <person name="Drake C.E."/>
            <person name="Hollomon J.M."/>
            <person name="Nadeau L.J."/>
            <person name="Nunn H.S."/>
            <person name="Stevenson B.S."/>
            <person name="Bojanowski C.L."/>
            <person name="Crookes-Goodson W.J."/>
        </authorList>
    </citation>
    <scope>NUCLEOTIDE SEQUENCE [LARGE SCALE GENOMIC DNA]</scope>
    <source>
        <strain evidence="6 7">D216</strain>
    </source>
</reference>
<dbReference type="Pfam" id="PF17862">
    <property type="entry name" value="AAA_lid_3"/>
    <property type="match status" value="1"/>
</dbReference>
<dbReference type="InParanoid" id="A0A507AQJ8"/>
<dbReference type="GO" id="GO:0005737">
    <property type="term" value="C:cytoplasm"/>
    <property type="evidence" value="ECO:0007669"/>
    <property type="project" value="TreeGrafter"/>
</dbReference>
<feature type="domain" description="AAA+ ATPase" evidence="5">
    <location>
        <begin position="513"/>
        <end position="661"/>
    </location>
</feature>
<dbReference type="FunFam" id="3.40.50.300:FF:001025">
    <property type="entry name" value="ATPase family, AAA domain-containing 2B"/>
    <property type="match status" value="1"/>
</dbReference>
<dbReference type="PANTHER" id="PTHR23077:SF27">
    <property type="entry name" value="ATPASE FAMILY GENE 2 PROTEIN HOMOLOG A"/>
    <property type="match status" value="1"/>
</dbReference>
<organism evidence="6 7">
    <name type="scientific">Thyridium curvatum</name>
    <dbReference type="NCBI Taxonomy" id="1093900"/>
    <lineage>
        <taxon>Eukaryota</taxon>
        <taxon>Fungi</taxon>
        <taxon>Dikarya</taxon>
        <taxon>Ascomycota</taxon>
        <taxon>Pezizomycotina</taxon>
        <taxon>Sordariomycetes</taxon>
        <taxon>Sordariomycetidae</taxon>
        <taxon>Thyridiales</taxon>
        <taxon>Thyridiaceae</taxon>
        <taxon>Thyridium</taxon>
    </lineage>
</organism>
<dbReference type="InterPro" id="IPR003960">
    <property type="entry name" value="ATPase_AAA_CS"/>
</dbReference>
<dbReference type="SMART" id="SM00382">
    <property type="entry name" value="AAA"/>
    <property type="match status" value="2"/>
</dbReference>
<dbReference type="Gene3D" id="1.10.8.60">
    <property type="match status" value="2"/>
</dbReference>
<dbReference type="SUPFAM" id="SSF52540">
    <property type="entry name" value="P-loop containing nucleoside triphosphate hydrolases"/>
    <property type="match status" value="2"/>
</dbReference>
<keyword evidence="7" id="KW-1185">Reference proteome</keyword>
<dbReference type="EMBL" id="SKBQ01000037">
    <property type="protein sequence ID" value="TPX13135.1"/>
    <property type="molecule type" value="Genomic_DNA"/>
</dbReference>
<evidence type="ECO:0000313" key="6">
    <source>
        <dbReference type="EMBL" id="TPX13135.1"/>
    </source>
</evidence>
<dbReference type="GO" id="GO:0016887">
    <property type="term" value="F:ATP hydrolysis activity"/>
    <property type="evidence" value="ECO:0007669"/>
    <property type="project" value="InterPro"/>
</dbReference>
<evidence type="ECO:0000259" key="5">
    <source>
        <dbReference type="SMART" id="SM00382"/>
    </source>
</evidence>
<dbReference type="InterPro" id="IPR027417">
    <property type="entry name" value="P-loop_NTPase"/>
</dbReference>
<evidence type="ECO:0000256" key="3">
    <source>
        <dbReference type="ARBA" id="ARBA00023054"/>
    </source>
</evidence>
<dbReference type="AlphaFoldDB" id="A0A507AQJ8"/>
<dbReference type="InterPro" id="IPR003593">
    <property type="entry name" value="AAA+_ATPase"/>
</dbReference>
<dbReference type="RefSeq" id="XP_030994846.1">
    <property type="nucleotide sequence ID" value="XM_031141207.1"/>
</dbReference>